<reference evidence="3" key="3">
    <citation type="submission" date="2023-04" db="EMBL/GenBank/DDBJ databases">
        <authorList>
            <person name="Wang Y."/>
        </authorList>
    </citation>
    <scope>NUCLEOTIDE SEQUENCE</scope>
    <source>
        <strain evidence="3">ZW18</strain>
    </source>
</reference>
<feature type="transmembrane region" description="Helical" evidence="1">
    <location>
        <begin position="89"/>
        <end position="104"/>
    </location>
</feature>
<organism evidence="3 5">
    <name type="scientific">Lactobacillus kefiranofaciens</name>
    <dbReference type="NCBI Taxonomy" id="267818"/>
    <lineage>
        <taxon>Bacteria</taxon>
        <taxon>Bacillati</taxon>
        <taxon>Bacillota</taxon>
        <taxon>Bacilli</taxon>
        <taxon>Lactobacillales</taxon>
        <taxon>Lactobacillaceae</taxon>
        <taxon>Lactobacillus</taxon>
    </lineage>
</organism>
<gene>
    <name evidence="3" type="ORF">QEJ78_04775</name>
    <name evidence="2" type="ORF">SAMN02983011_00989</name>
</gene>
<dbReference type="Proteomes" id="UP000181860">
    <property type="component" value="Unassembled WGS sequence"/>
</dbReference>
<evidence type="ECO:0000313" key="3">
    <source>
        <dbReference type="EMBL" id="WGO86754.1"/>
    </source>
</evidence>
<feature type="transmembrane region" description="Helical" evidence="1">
    <location>
        <begin position="66"/>
        <end position="82"/>
    </location>
</feature>
<feature type="transmembrane region" description="Helical" evidence="1">
    <location>
        <begin position="12"/>
        <end position="29"/>
    </location>
</feature>
<evidence type="ECO:0000313" key="2">
    <source>
        <dbReference type="EMBL" id="SDA50565.1"/>
    </source>
</evidence>
<feature type="transmembrane region" description="Helical" evidence="1">
    <location>
        <begin position="124"/>
        <end position="142"/>
    </location>
</feature>
<keyword evidence="1" id="KW-0472">Membrane</keyword>
<feature type="transmembrane region" description="Helical" evidence="1">
    <location>
        <begin position="149"/>
        <end position="169"/>
    </location>
</feature>
<dbReference type="EMBL" id="FMXC01000008">
    <property type="protein sequence ID" value="SDA50565.1"/>
    <property type="molecule type" value="Genomic_DNA"/>
</dbReference>
<name>A0AAX3UGY9_9LACO</name>
<feature type="transmembrane region" description="Helical" evidence="1">
    <location>
        <begin position="189"/>
        <end position="210"/>
    </location>
</feature>
<reference evidence="3" key="2">
    <citation type="journal article" date="2022" name="Food Funct.">
        <title>Lactobacillus kefiranofaciens ZW18 from Kefir enhances the anti-tumor effect of anti-programmed cell death 1 (PD-1) immunotherapy by modulating the gut microbiota.</title>
        <authorList>
            <person name="Zhao J."/>
            <person name="Wang Y."/>
            <person name="Wang J."/>
            <person name="Lv M."/>
            <person name="Zhou C."/>
            <person name="Jia L."/>
            <person name="Geng W."/>
        </authorList>
    </citation>
    <scope>NUCLEOTIDE SEQUENCE</scope>
    <source>
        <strain evidence="3">ZW18</strain>
    </source>
</reference>
<dbReference type="RefSeq" id="WP_013853696.1">
    <property type="nucleotide sequence ID" value="NZ_CP123735.1"/>
</dbReference>
<dbReference type="AlphaFoldDB" id="A0AAX3UGY9"/>
<evidence type="ECO:0008006" key="6">
    <source>
        <dbReference type="Google" id="ProtNLM"/>
    </source>
</evidence>
<accession>A0AAX3UGY9</accession>
<keyword evidence="4" id="KW-1185">Reference proteome</keyword>
<dbReference type="EMBL" id="CP123735">
    <property type="protein sequence ID" value="WGO86754.1"/>
    <property type="molecule type" value="Genomic_DNA"/>
</dbReference>
<keyword evidence="1" id="KW-1133">Transmembrane helix</keyword>
<evidence type="ECO:0000313" key="5">
    <source>
        <dbReference type="Proteomes" id="UP001242513"/>
    </source>
</evidence>
<sequence>MTNLILGLIEQTTFIIISVLFDILSFNKISQSVKKKYDKLFLFIFTLSVVLLNIFCVIFFNRYDLIMTLYEILGLYIYFGLIRKNNKKLILGSAMFFSLVDFILDVGDKLINSLFLIFKLNSRIYLWDICLSIIGIVFVYRFNSQIRMYLTDVNSTIFLGIIIYLYFSIELVNNYLFFNQRPVEVANILLSLLMLQTIFAIVLYMGIIHIQREIKTKQQQL</sequence>
<evidence type="ECO:0000313" key="4">
    <source>
        <dbReference type="Proteomes" id="UP000181860"/>
    </source>
</evidence>
<dbReference type="Proteomes" id="UP001242513">
    <property type="component" value="Chromosome"/>
</dbReference>
<proteinExistence type="predicted"/>
<evidence type="ECO:0000256" key="1">
    <source>
        <dbReference type="SAM" id="Phobius"/>
    </source>
</evidence>
<protein>
    <recommendedName>
        <fullName evidence="6">Sensor histidine kinase</fullName>
    </recommendedName>
</protein>
<reference evidence="2 4" key="1">
    <citation type="submission" date="2016-10" db="EMBL/GenBank/DDBJ databases">
        <authorList>
            <person name="Varghese N."/>
            <person name="Submissions S."/>
        </authorList>
    </citation>
    <scope>NUCLEOTIDE SEQUENCE [LARGE SCALE GENOMIC DNA]</scope>
    <source>
        <strain evidence="2 4">ATCC 43761</strain>
    </source>
</reference>
<keyword evidence="1" id="KW-0812">Transmembrane</keyword>
<feature type="transmembrane region" description="Helical" evidence="1">
    <location>
        <begin position="41"/>
        <end position="60"/>
    </location>
</feature>